<protein>
    <recommendedName>
        <fullName evidence="3">Orc1-like AAA ATPase domain-containing protein</fullName>
    </recommendedName>
</protein>
<dbReference type="GO" id="GO:0004016">
    <property type="term" value="F:adenylate cyclase activity"/>
    <property type="evidence" value="ECO:0007669"/>
    <property type="project" value="TreeGrafter"/>
</dbReference>
<keyword evidence="2" id="KW-0067">ATP-binding</keyword>
<dbReference type="EMBL" id="BARV01012659">
    <property type="protein sequence ID" value="GAI06343.1"/>
    <property type="molecule type" value="Genomic_DNA"/>
</dbReference>
<feature type="non-terminal residue" evidence="4">
    <location>
        <position position="194"/>
    </location>
</feature>
<evidence type="ECO:0000256" key="2">
    <source>
        <dbReference type="ARBA" id="ARBA00022840"/>
    </source>
</evidence>
<dbReference type="PANTHER" id="PTHR16305">
    <property type="entry name" value="TESTICULAR SOLUBLE ADENYLYL CYCLASE"/>
    <property type="match status" value="1"/>
</dbReference>
<dbReference type="SUPFAM" id="SSF52540">
    <property type="entry name" value="P-loop containing nucleoside triphosphate hydrolases"/>
    <property type="match status" value="1"/>
</dbReference>
<feature type="domain" description="Orc1-like AAA ATPase" evidence="3">
    <location>
        <begin position="35"/>
        <end position="192"/>
    </location>
</feature>
<gene>
    <name evidence="4" type="ORF">S06H3_23329</name>
</gene>
<dbReference type="Gene3D" id="3.40.50.300">
    <property type="entry name" value="P-loop containing nucleotide triphosphate hydrolases"/>
    <property type="match status" value="1"/>
</dbReference>
<keyword evidence="1" id="KW-0547">Nucleotide-binding</keyword>
<dbReference type="AlphaFoldDB" id="X1KI30"/>
<dbReference type="GO" id="GO:0005524">
    <property type="term" value="F:ATP binding"/>
    <property type="evidence" value="ECO:0007669"/>
    <property type="project" value="UniProtKB-KW"/>
</dbReference>
<feature type="non-terminal residue" evidence="4">
    <location>
        <position position="1"/>
    </location>
</feature>
<accession>X1KI30</accession>
<evidence type="ECO:0000259" key="3">
    <source>
        <dbReference type="Pfam" id="PF13191"/>
    </source>
</evidence>
<dbReference type="Pfam" id="PF13191">
    <property type="entry name" value="AAA_16"/>
    <property type="match status" value="1"/>
</dbReference>
<dbReference type="PANTHER" id="PTHR16305:SF28">
    <property type="entry name" value="GUANYLATE CYCLASE DOMAIN-CONTAINING PROTEIN"/>
    <property type="match status" value="1"/>
</dbReference>
<comment type="caution">
    <text evidence="4">The sequence shown here is derived from an EMBL/GenBank/DDBJ whole genome shotgun (WGS) entry which is preliminary data.</text>
</comment>
<dbReference type="InterPro" id="IPR041664">
    <property type="entry name" value="AAA_16"/>
</dbReference>
<sequence>EIADRNLYSAKRHGRDRVGVFEKEKMGLNIPTQEMIGRDEELIRIKGFIQSIFDGCGGAITISGEIGVGKTRLLHEVIKDSDYQNMRFLNSNLSATTKSIPYYPFREIIRAVIKKQGEESLFEIPQAYQIELVKIVPELSGKSKIDEQIFMVDKFRLFEGVRRFLALQASKAPLFVCLDNIHWADDSSLELFHY</sequence>
<proteinExistence type="predicted"/>
<reference evidence="4" key="1">
    <citation type="journal article" date="2014" name="Front. Microbiol.">
        <title>High frequency of phylogenetically diverse reductive dehalogenase-homologous genes in deep subseafloor sedimentary metagenomes.</title>
        <authorList>
            <person name="Kawai M."/>
            <person name="Futagami T."/>
            <person name="Toyoda A."/>
            <person name="Takaki Y."/>
            <person name="Nishi S."/>
            <person name="Hori S."/>
            <person name="Arai W."/>
            <person name="Tsubouchi T."/>
            <person name="Morono Y."/>
            <person name="Uchiyama I."/>
            <person name="Ito T."/>
            <person name="Fujiyama A."/>
            <person name="Inagaki F."/>
            <person name="Takami H."/>
        </authorList>
    </citation>
    <scope>NUCLEOTIDE SEQUENCE</scope>
    <source>
        <strain evidence="4">Expedition CK06-06</strain>
    </source>
</reference>
<organism evidence="4">
    <name type="scientific">marine sediment metagenome</name>
    <dbReference type="NCBI Taxonomy" id="412755"/>
    <lineage>
        <taxon>unclassified sequences</taxon>
        <taxon>metagenomes</taxon>
        <taxon>ecological metagenomes</taxon>
    </lineage>
</organism>
<evidence type="ECO:0000256" key="1">
    <source>
        <dbReference type="ARBA" id="ARBA00022741"/>
    </source>
</evidence>
<dbReference type="InterPro" id="IPR027417">
    <property type="entry name" value="P-loop_NTPase"/>
</dbReference>
<name>X1KI30_9ZZZZ</name>
<evidence type="ECO:0000313" key="4">
    <source>
        <dbReference type="EMBL" id="GAI06343.1"/>
    </source>
</evidence>
<dbReference type="GO" id="GO:0005737">
    <property type="term" value="C:cytoplasm"/>
    <property type="evidence" value="ECO:0007669"/>
    <property type="project" value="TreeGrafter"/>
</dbReference>